<organism evidence="4 5">
    <name type="scientific">Tahibacter harae</name>
    <dbReference type="NCBI Taxonomy" id="2963937"/>
    <lineage>
        <taxon>Bacteria</taxon>
        <taxon>Pseudomonadati</taxon>
        <taxon>Pseudomonadota</taxon>
        <taxon>Gammaproteobacteria</taxon>
        <taxon>Lysobacterales</taxon>
        <taxon>Rhodanobacteraceae</taxon>
        <taxon>Tahibacter</taxon>
    </lineage>
</organism>
<dbReference type="InterPro" id="IPR024361">
    <property type="entry name" value="BACON"/>
</dbReference>
<dbReference type="Gene3D" id="3.40.390.10">
    <property type="entry name" value="Collagenase (Catalytic Domain)"/>
    <property type="match status" value="1"/>
</dbReference>
<reference evidence="4" key="1">
    <citation type="submission" date="2022-07" db="EMBL/GenBank/DDBJ databases">
        <title>Tahibacter sp., a new gammaproteobacterium isolated from the silt sample collected at pig farm.</title>
        <authorList>
            <person name="Chen H."/>
        </authorList>
    </citation>
    <scope>NUCLEOTIDE SEQUENCE</scope>
    <source>
        <strain evidence="4">P2K</strain>
    </source>
</reference>
<sequence>MQPSIKSTRLRRLQAHLCRYFTAAAFVVASFPGLATAADDAHATNQLARNVSMAKAAGHQFRSFELLHDQGTPLAKRSQVSALVSQGRLLAVDEEAAKSLLAIKPQYFTLSVPGSGDVELVRVNYDNVKIEGANGEDLSWTNTGVHYQGTLKGDAKSAAALSVFRNPETGAYEVTGVVGTPESGNTLIGRIKGSNPSNEHIVYRESAVYKKKSGPAVECGLDEVSKEGLITPEQCPASSTPTTLQDKLTRALTGNKAGSTPAEVLLANGCVRIHLEVENDVYLVQGNNTANYATGFFNVAKTVYANENIPINLHYLKVWTTPNPEASINGYQAIWNTFWNRKYQEGIQGDLAMLVGFHIDRGIATLNRICGPDYNQTGVSPIRDYPSYPTYSWASATFPHELGHLFGSQHTQACAWNGNNTALDGCAAPEGSCARPSNQNGTIMSYCSNFSLAQGFGSQPGNLIRSSFAGATCLDCGGQGCTSSISPTAATVSANTTSGTIAVTTSAGNCSWSASTGANWLTTTSGGGPFTGSGSVSYTVAANTGAARSGTLTVAGQTFTVSQQAGTITTPLLNNVAVTASGAAGSEAAYYIDVPTGATNLVFTTNGGSGDVDLYTRFGTPPTVSVYDCRPYLPGNSESCTVPAPSAGRYHVMLRAYSAYSNASLKASFQVPNVTTVNLTTPAGGEVWSRGSTRTVSWTAANSQHVDIALYKGSNFVQWIAWHVVSSNGSYAWTIPSTLNAGNDYRITVLDYDQRSISSSSGSFTLN</sequence>
<dbReference type="PROSITE" id="PS50215">
    <property type="entry name" value="ADAM_MEPRO"/>
    <property type="match status" value="1"/>
</dbReference>
<dbReference type="Proteomes" id="UP001165498">
    <property type="component" value="Unassembled WGS sequence"/>
</dbReference>
<dbReference type="CDD" id="cd14948">
    <property type="entry name" value="BACON"/>
    <property type="match status" value="1"/>
</dbReference>
<dbReference type="PANTHER" id="PTHR11905:SF159">
    <property type="entry name" value="ADAM METALLOPROTEASE"/>
    <property type="match status" value="1"/>
</dbReference>
<protein>
    <submittedName>
        <fullName evidence="4">M12 family metallo-peptidase</fullName>
    </submittedName>
</protein>
<keyword evidence="5" id="KW-1185">Reference proteome</keyword>
<accession>A0ABT1QZH0</accession>
<dbReference type="RefSeq" id="WP_255916866.1">
    <property type="nucleotide sequence ID" value="NZ_JANFQO010000046.1"/>
</dbReference>
<dbReference type="EMBL" id="JANFQO010000046">
    <property type="protein sequence ID" value="MCQ4167684.1"/>
    <property type="molecule type" value="Genomic_DNA"/>
</dbReference>
<evidence type="ECO:0000313" key="4">
    <source>
        <dbReference type="EMBL" id="MCQ4167684.1"/>
    </source>
</evidence>
<keyword evidence="1 2" id="KW-0732">Signal</keyword>
<dbReference type="InterPro" id="IPR018466">
    <property type="entry name" value="Kre9/Knh1-like_N"/>
</dbReference>
<gene>
    <name evidence="4" type="ORF">NM961_23495</name>
</gene>
<evidence type="ECO:0000259" key="3">
    <source>
        <dbReference type="PROSITE" id="PS50215"/>
    </source>
</evidence>
<dbReference type="Pfam" id="PF13688">
    <property type="entry name" value="Reprolysin_5"/>
    <property type="match status" value="1"/>
</dbReference>
<evidence type="ECO:0000256" key="2">
    <source>
        <dbReference type="SAM" id="SignalP"/>
    </source>
</evidence>
<dbReference type="InterPro" id="IPR007280">
    <property type="entry name" value="Peptidase_C_arc/bac"/>
</dbReference>
<dbReference type="PANTHER" id="PTHR11905">
    <property type="entry name" value="ADAM A DISINTEGRIN AND METALLOPROTEASE DOMAIN"/>
    <property type="match status" value="1"/>
</dbReference>
<comment type="caution">
    <text evidence="4">The sequence shown here is derived from an EMBL/GenBank/DDBJ whole genome shotgun (WGS) entry which is preliminary data.</text>
</comment>
<dbReference type="Pfam" id="PF10342">
    <property type="entry name" value="Kre9_KNH"/>
    <property type="match status" value="1"/>
</dbReference>
<dbReference type="InterPro" id="IPR024079">
    <property type="entry name" value="MetalloPept_cat_dom_sf"/>
</dbReference>
<feature type="signal peptide" evidence="2">
    <location>
        <begin position="1"/>
        <end position="37"/>
    </location>
</feature>
<dbReference type="Gene3D" id="2.60.40.10">
    <property type="entry name" value="Immunoglobulins"/>
    <property type="match status" value="1"/>
</dbReference>
<dbReference type="InterPro" id="IPR013783">
    <property type="entry name" value="Ig-like_fold"/>
</dbReference>
<dbReference type="Gene3D" id="2.60.120.380">
    <property type="match status" value="1"/>
</dbReference>
<evidence type="ECO:0000256" key="1">
    <source>
        <dbReference type="ARBA" id="ARBA00022729"/>
    </source>
</evidence>
<name>A0ABT1QZH0_9GAMM</name>
<feature type="domain" description="Peptidase M12B" evidence="3">
    <location>
        <begin position="269"/>
        <end position="433"/>
    </location>
</feature>
<evidence type="ECO:0000313" key="5">
    <source>
        <dbReference type="Proteomes" id="UP001165498"/>
    </source>
</evidence>
<feature type="chain" id="PRO_5045524106" evidence="2">
    <location>
        <begin position="38"/>
        <end position="767"/>
    </location>
</feature>
<dbReference type="Pfam" id="PF04151">
    <property type="entry name" value="PPC"/>
    <property type="match status" value="1"/>
</dbReference>
<dbReference type="SUPFAM" id="SSF55486">
    <property type="entry name" value="Metalloproteases ('zincins'), catalytic domain"/>
    <property type="match status" value="1"/>
</dbReference>
<dbReference type="InterPro" id="IPR001590">
    <property type="entry name" value="Peptidase_M12B"/>
</dbReference>
<proteinExistence type="predicted"/>